<dbReference type="PROSITE" id="PS00455">
    <property type="entry name" value="AMP_BINDING"/>
    <property type="match status" value="1"/>
</dbReference>
<evidence type="ECO:0000256" key="1">
    <source>
        <dbReference type="ARBA" id="ARBA00006432"/>
    </source>
</evidence>
<dbReference type="Pfam" id="PF13193">
    <property type="entry name" value="AMP-binding_C"/>
    <property type="match status" value="1"/>
</dbReference>
<evidence type="ECO:0000259" key="3">
    <source>
        <dbReference type="Pfam" id="PF00501"/>
    </source>
</evidence>
<dbReference type="InterPro" id="IPR020845">
    <property type="entry name" value="AMP-binding_CS"/>
</dbReference>
<evidence type="ECO:0000259" key="4">
    <source>
        <dbReference type="Pfam" id="PF13193"/>
    </source>
</evidence>
<dbReference type="Proteomes" id="UP000199470">
    <property type="component" value="Unassembled WGS sequence"/>
</dbReference>
<name>A0A1I4MAZ4_9BURK</name>
<dbReference type="InterPro" id="IPR042099">
    <property type="entry name" value="ANL_N_sf"/>
</dbReference>
<keyword evidence="2" id="KW-0436">Ligase</keyword>
<comment type="similarity">
    <text evidence="1">Belongs to the ATP-dependent AMP-binding enzyme family.</text>
</comment>
<dbReference type="AlphaFoldDB" id="A0A1I4MAZ4"/>
<feature type="domain" description="AMP-dependent synthetase/ligase" evidence="3">
    <location>
        <begin position="8"/>
        <end position="375"/>
    </location>
</feature>
<dbReference type="InterPro" id="IPR025110">
    <property type="entry name" value="AMP-bd_C"/>
</dbReference>
<reference evidence="5 6" key="1">
    <citation type="submission" date="2016-10" db="EMBL/GenBank/DDBJ databases">
        <authorList>
            <person name="de Groot N.N."/>
        </authorList>
    </citation>
    <scope>NUCLEOTIDE SEQUENCE [LARGE SCALE GENOMIC DNA]</scope>
    <source>
        <strain evidence="5 6">ATCC 43154</strain>
    </source>
</reference>
<dbReference type="GO" id="GO:0016878">
    <property type="term" value="F:acid-thiol ligase activity"/>
    <property type="evidence" value="ECO:0007669"/>
    <property type="project" value="UniProtKB-ARBA"/>
</dbReference>
<evidence type="ECO:0000256" key="2">
    <source>
        <dbReference type="ARBA" id="ARBA00022598"/>
    </source>
</evidence>
<evidence type="ECO:0000313" key="5">
    <source>
        <dbReference type="EMBL" id="SFM00097.1"/>
    </source>
</evidence>
<dbReference type="OrthoDB" id="9766486at2"/>
<dbReference type="Pfam" id="PF00501">
    <property type="entry name" value="AMP-binding"/>
    <property type="match status" value="1"/>
</dbReference>
<sequence>MYVVDWLHKQALHRPDQTALVDLASGREWTYRQFNERASRVADYLLTRAGLQPGARVAVLAQNSSDYLELLYGCAKAGMVMVCLNWRLAPAELLPILQDAEPALLVYGQPFGATAEALRAQLPGLRARQAVVIGATGGAEQAGARGYEDCLAGACGDAIEMQPRGMDEVWHLLYTSGTTGTPKGVMQTYGMVYFNAVNCMLATGLSRHDVLLNVLPFFHTGGLNLYTNPVLHAGGTVHIMQQFDAGAALELLDSTVTLFLGVPAVYLMLSQHPAFGAARFRAMRHWSAGGSPMAHSLLELYQAKGVTICFGFGMTETGPTVFICDEATARRKTGTIGRPVGSMRTRVVLADGSDAGPGQRGELYIQGPGVTPGYWKLPQASAEAFVDGWLRSGDIAYFDDEGDHYIVDRAKDMYISGAENVYPAEVENVLFQMPQIADAAVIGVADAKWGDVGAAIVVLKAGQPLAPAELQAFCRARLSGYKVPKHVVVLDALPRTPSGKLEKHKLRSQFADLGTQEGTAP</sequence>
<feature type="domain" description="AMP-binding enzyme C-terminal" evidence="4">
    <location>
        <begin position="425"/>
        <end position="500"/>
    </location>
</feature>
<keyword evidence="6" id="KW-1185">Reference proteome</keyword>
<dbReference type="InterPro" id="IPR045851">
    <property type="entry name" value="AMP-bd_C_sf"/>
</dbReference>
<dbReference type="PANTHER" id="PTHR43767:SF1">
    <property type="entry name" value="NONRIBOSOMAL PEPTIDE SYNTHASE PES1 (EUROFUNG)-RELATED"/>
    <property type="match status" value="1"/>
</dbReference>
<dbReference type="FunFam" id="3.30.300.30:FF:000008">
    <property type="entry name" value="2,3-dihydroxybenzoate-AMP ligase"/>
    <property type="match status" value="1"/>
</dbReference>
<accession>A0A1I4MAZ4</accession>
<dbReference type="Gene3D" id="3.30.300.30">
    <property type="match status" value="1"/>
</dbReference>
<dbReference type="InterPro" id="IPR000873">
    <property type="entry name" value="AMP-dep_synth/lig_dom"/>
</dbReference>
<proteinExistence type="inferred from homology"/>
<dbReference type="Gene3D" id="3.40.50.12780">
    <property type="entry name" value="N-terminal domain of ligase-like"/>
    <property type="match status" value="1"/>
</dbReference>
<evidence type="ECO:0000313" key="6">
    <source>
        <dbReference type="Proteomes" id="UP000199470"/>
    </source>
</evidence>
<dbReference type="PANTHER" id="PTHR43767">
    <property type="entry name" value="LONG-CHAIN-FATTY-ACID--COA LIGASE"/>
    <property type="match status" value="1"/>
</dbReference>
<protein>
    <submittedName>
        <fullName evidence="5">Fatty-acyl-CoA synthase</fullName>
    </submittedName>
</protein>
<dbReference type="InterPro" id="IPR050237">
    <property type="entry name" value="ATP-dep_AMP-bd_enzyme"/>
</dbReference>
<dbReference type="SUPFAM" id="SSF56801">
    <property type="entry name" value="Acetyl-CoA synthetase-like"/>
    <property type="match status" value="1"/>
</dbReference>
<gene>
    <name evidence="5" type="ORF">SAMN02982985_02355</name>
</gene>
<dbReference type="RefSeq" id="WP_093387687.1">
    <property type="nucleotide sequence ID" value="NZ_FOTW01000010.1"/>
</dbReference>
<dbReference type="STRING" id="758825.SAMN02982985_02355"/>
<dbReference type="EMBL" id="FOTW01000010">
    <property type="protein sequence ID" value="SFM00097.1"/>
    <property type="molecule type" value="Genomic_DNA"/>
</dbReference>
<organism evidence="5 6">
    <name type="scientific">Rugamonas rubra</name>
    <dbReference type="NCBI Taxonomy" id="758825"/>
    <lineage>
        <taxon>Bacteria</taxon>
        <taxon>Pseudomonadati</taxon>
        <taxon>Pseudomonadota</taxon>
        <taxon>Betaproteobacteria</taxon>
        <taxon>Burkholderiales</taxon>
        <taxon>Oxalobacteraceae</taxon>
        <taxon>Telluria group</taxon>
        <taxon>Rugamonas</taxon>
    </lineage>
</organism>
<dbReference type="CDD" id="cd17631">
    <property type="entry name" value="FACL_FadD13-like"/>
    <property type="match status" value="1"/>
</dbReference>